<dbReference type="RefSeq" id="WP_137697868.1">
    <property type="nucleotide sequence ID" value="NZ_CP061336.1"/>
</dbReference>
<proteinExistence type="predicted"/>
<organism evidence="1 2">
    <name type="scientific">Ruminiclostridium herbifermentans</name>
    <dbReference type="NCBI Taxonomy" id="2488810"/>
    <lineage>
        <taxon>Bacteria</taxon>
        <taxon>Bacillati</taxon>
        <taxon>Bacillota</taxon>
        <taxon>Clostridia</taxon>
        <taxon>Eubacteriales</taxon>
        <taxon>Oscillospiraceae</taxon>
        <taxon>Ruminiclostridium</taxon>
    </lineage>
</organism>
<dbReference type="EMBL" id="CP061336">
    <property type="protein sequence ID" value="QNU65761.1"/>
    <property type="molecule type" value="Genomic_DNA"/>
</dbReference>
<name>A0A4U7JDU4_9FIRM</name>
<accession>A0A4U7JDU4</accession>
<dbReference type="Proteomes" id="UP000306409">
    <property type="component" value="Chromosome"/>
</dbReference>
<dbReference type="OrthoDB" id="2082687at2"/>
<reference evidence="1 2" key="1">
    <citation type="submission" date="2020-09" db="EMBL/GenBank/DDBJ databases">
        <title>Characterization and genome sequencing of Ruminiclostridium sp. nov. MA18.</title>
        <authorList>
            <person name="Rettenmaier R."/>
            <person name="Kowollik M.-L."/>
            <person name="Liebl W."/>
            <person name="Zverlov V."/>
        </authorList>
    </citation>
    <scope>NUCLEOTIDE SEQUENCE [LARGE SCALE GENOMIC DNA]</scope>
    <source>
        <strain evidence="1 2">MA18</strain>
    </source>
</reference>
<sequence>MIIDVEQIHIPKSGIYKEVIYDIQSSWNSQIWTWLKFRNDDYEEWCGEFRGEFRNFAYSDKNENIVILTSDYMYQISRINGKLIDYIDRPEYIDVTASPNGEFIISDYYGVYVINNNIRDTSEITLPIHLDMIKFCGWNKNSLRIEAVELCNWDNVVTIDLNICTREITVINQSKQV</sequence>
<dbReference type="AlphaFoldDB" id="A0A4U7JDU4"/>
<evidence type="ECO:0000313" key="1">
    <source>
        <dbReference type="EMBL" id="QNU65761.1"/>
    </source>
</evidence>
<gene>
    <name evidence="1" type="ORF">EHE19_012670</name>
</gene>
<protein>
    <submittedName>
        <fullName evidence="1">Uncharacterized protein</fullName>
    </submittedName>
</protein>
<dbReference type="KEGG" id="rher:EHE19_012670"/>
<evidence type="ECO:0000313" key="2">
    <source>
        <dbReference type="Proteomes" id="UP000306409"/>
    </source>
</evidence>
<keyword evidence="2" id="KW-1185">Reference proteome</keyword>